<dbReference type="GO" id="GO:0019843">
    <property type="term" value="F:rRNA binding"/>
    <property type="evidence" value="ECO:0007669"/>
    <property type="project" value="UniProtKB-UniRule"/>
</dbReference>
<evidence type="ECO:0000313" key="9">
    <source>
        <dbReference type="Proteomes" id="UP000671913"/>
    </source>
</evidence>
<comment type="similarity">
    <text evidence="6">Belongs to the MrnC RNase family.</text>
</comment>
<comment type="subunit">
    <text evidence="6">Homodimer.</text>
</comment>
<dbReference type="Gene3D" id="1.10.1520.10">
    <property type="entry name" value="Ribonuclease III domain"/>
    <property type="match status" value="1"/>
</dbReference>
<dbReference type="GO" id="GO:0006364">
    <property type="term" value="P:rRNA processing"/>
    <property type="evidence" value="ECO:0007669"/>
    <property type="project" value="UniProtKB-UniRule"/>
</dbReference>
<keyword evidence="6" id="KW-0699">rRNA-binding</keyword>
<keyword evidence="4 6" id="KW-0255">Endonuclease</keyword>
<dbReference type="RefSeq" id="WP_284679866.1">
    <property type="nucleotide sequence ID" value="NZ_CP060096.1"/>
</dbReference>
<dbReference type="Pfam" id="PF00636">
    <property type="entry name" value="Ribonuclease_3"/>
    <property type="match status" value="1"/>
</dbReference>
<dbReference type="HAMAP" id="MF_01468">
    <property type="entry name" value="RNase_Mini_III"/>
    <property type="match status" value="1"/>
</dbReference>
<comment type="function">
    <text evidence="6">Involved in correct processing of both the 5' and 3' ends of 23S rRNA precursor. Processes 30S rRNA precursor transcript even in absence of ribonuclease 3 (Rnc); Rnc processes 30S rRNA into smaller rRNA precursors.</text>
</comment>
<dbReference type="PANTHER" id="PTHR34276:SF1">
    <property type="entry name" value="MINI-RIBONUCLEASE 3"/>
    <property type="match status" value="1"/>
</dbReference>
<evidence type="ECO:0000256" key="6">
    <source>
        <dbReference type="HAMAP-Rule" id="MF_01468"/>
    </source>
</evidence>
<dbReference type="Proteomes" id="UP000671913">
    <property type="component" value="Chromosome"/>
</dbReference>
<feature type="domain" description="RNase III" evidence="7">
    <location>
        <begin position="23"/>
        <end position="118"/>
    </location>
</feature>
<organism evidence="8 9">
    <name type="scientific">Aceticella autotrophica</name>
    <dbReference type="NCBI Taxonomy" id="2755338"/>
    <lineage>
        <taxon>Bacteria</taxon>
        <taxon>Bacillati</taxon>
        <taxon>Bacillota</taxon>
        <taxon>Clostridia</taxon>
        <taxon>Thermoanaerobacterales</taxon>
        <taxon>Thermoanaerobacteraceae</taxon>
        <taxon>Aceticella</taxon>
    </lineage>
</organism>
<evidence type="ECO:0000256" key="2">
    <source>
        <dbReference type="ARBA" id="ARBA00022552"/>
    </source>
</evidence>
<name>A0A975GAK3_9THEO</name>
<comment type="subcellular location">
    <subcellularLocation>
        <location evidence="6">Cytoplasm</location>
    </subcellularLocation>
</comment>
<feature type="active site" evidence="6">
    <location>
        <position position="28"/>
    </location>
</feature>
<accession>A0A975GAK3</accession>
<evidence type="ECO:0000256" key="3">
    <source>
        <dbReference type="ARBA" id="ARBA00022722"/>
    </source>
</evidence>
<keyword evidence="9" id="KW-1185">Reference proteome</keyword>
<keyword evidence="3 6" id="KW-0540">Nuclease</keyword>
<keyword evidence="1 6" id="KW-0690">Ribosome biogenesis</keyword>
<evidence type="ECO:0000259" key="7">
    <source>
        <dbReference type="Pfam" id="PF00636"/>
    </source>
</evidence>
<dbReference type="InterPro" id="IPR000999">
    <property type="entry name" value="RNase_III_dom"/>
</dbReference>
<dbReference type="EMBL" id="CP060096">
    <property type="protein sequence ID" value="QSZ27177.1"/>
    <property type="molecule type" value="Genomic_DNA"/>
</dbReference>
<evidence type="ECO:0000256" key="5">
    <source>
        <dbReference type="ARBA" id="ARBA00022801"/>
    </source>
</evidence>
<dbReference type="SUPFAM" id="SSF69065">
    <property type="entry name" value="RNase III domain-like"/>
    <property type="match status" value="1"/>
</dbReference>
<dbReference type="InterPro" id="IPR008226">
    <property type="entry name" value="Mini3_fam"/>
</dbReference>
<evidence type="ECO:0000313" key="8">
    <source>
        <dbReference type="EMBL" id="QSZ27177.1"/>
    </source>
</evidence>
<evidence type="ECO:0000256" key="4">
    <source>
        <dbReference type="ARBA" id="ARBA00022759"/>
    </source>
</evidence>
<keyword evidence="6" id="KW-0694">RNA-binding</keyword>
<dbReference type="InterPro" id="IPR036389">
    <property type="entry name" value="RNase_III_sf"/>
</dbReference>
<dbReference type="EC" id="3.1.26.-" evidence="6"/>
<dbReference type="AlphaFoldDB" id="A0A975GAK3"/>
<proteinExistence type="inferred from homology"/>
<comment type="cofactor">
    <cofactor evidence="6">
        <name>Mg(2+)</name>
        <dbReference type="ChEBI" id="CHEBI:18420"/>
    </cofactor>
</comment>
<keyword evidence="6" id="KW-0963">Cytoplasm</keyword>
<keyword evidence="2 6" id="KW-0698">rRNA processing</keyword>
<protein>
    <recommendedName>
        <fullName evidence="6">Mini-ribonuclease 3</fullName>
        <shortName evidence="6">Mini-3</shortName>
        <shortName evidence="6">Mini-RNase 3</shortName>
        <ecNumber evidence="6">3.1.26.-</ecNumber>
    </recommendedName>
    <alternativeName>
        <fullName evidence="6">Mini-RNase III</fullName>
        <shortName evidence="6">Mini-III</shortName>
    </alternativeName>
</protein>
<evidence type="ECO:0000256" key="1">
    <source>
        <dbReference type="ARBA" id="ARBA00022517"/>
    </source>
</evidence>
<gene>
    <name evidence="6" type="primary">mrnC</name>
    <name evidence="8" type="ORF">ACETAC_10075</name>
</gene>
<dbReference type="KEGG" id="aaut:ACETAC_10075"/>
<dbReference type="PANTHER" id="PTHR34276">
    <property type="entry name" value="MINI-RIBONUCLEASE 3"/>
    <property type="match status" value="1"/>
</dbReference>
<keyword evidence="5 6" id="KW-0378">Hydrolase</keyword>
<dbReference type="GO" id="GO:0004525">
    <property type="term" value="F:ribonuclease III activity"/>
    <property type="evidence" value="ECO:0007669"/>
    <property type="project" value="InterPro"/>
</dbReference>
<dbReference type="PIRSF" id="PIRSF005520">
    <property type="entry name" value="UCP005520"/>
    <property type="match status" value="1"/>
</dbReference>
<dbReference type="GO" id="GO:0005737">
    <property type="term" value="C:cytoplasm"/>
    <property type="evidence" value="ECO:0007669"/>
    <property type="project" value="UniProtKB-SubCell"/>
</dbReference>
<reference evidence="8" key="1">
    <citation type="submission" date="2020-08" db="EMBL/GenBank/DDBJ databases">
        <title>Genomic insights into the carbon and energy metabolism of the first obligate autotrophic acetogenic bacterium Aceticella autotrophica gen. nov., sp. nov.</title>
        <authorList>
            <person name="Toshchakov S.V."/>
            <person name="Elcheninov A.G."/>
            <person name="Kublanov I.V."/>
            <person name="Frolov E.N."/>
            <person name="Lebedinsky A.V."/>
        </authorList>
    </citation>
    <scope>NUCLEOTIDE SEQUENCE</scope>
    <source>
        <strain evidence="8">3443-3Ac</strain>
    </source>
</reference>
<keyword evidence="6" id="KW-0460">Magnesium</keyword>
<sequence length="140" mass="16330">MFFNEDDYTFNKEEVMRLSPLILAFIGDSIYDLFIRRNIAVKGNRPLYKIHKECVKYVKAEAQAESLKRISKYLIDDEKDIVRRGRNVKSATIPKHADIEDYHLATAFEALLGYLYLLGKIDRLKEILELTIESNNEKGE</sequence>